<dbReference type="InterPro" id="IPR006675">
    <property type="entry name" value="HDIG_dom"/>
</dbReference>
<evidence type="ECO:0000259" key="2">
    <source>
        <dbReference type="PROSITE" id="PS51832"/>
    </source>
</evidence>
<dbReference type="PANTHER" id="PTHR45228">
    <property type="entry name" value="CYCLIC DI-GMP PHOSPHODIESTERASE TM_0186-RELATED"/>
    <property type="match status" value="1"/>
</dbReference>
<dbReference type="InterPro" id="IPR003607">
    <property type="entry name" value="HD/PDEase_dom"/>
</dbReference>
<dbReference type="Gene3D" id="1.10.3210.10">
    <property type="entry name" value="Hypothetical protein af1432"/>
    <property type="match status" value="1"/>
</dbReference>
<organism evidence="3 4">
    <name type="scientific">Paenibacillus flagellatus</name>
    <dbReference type="NCBI Taxonomy" id="2211139"/>
    <lineage>
        <taxon>Bacteria</taxon>
        <taxon>Bacillati</taxon>
        <taxon>Bacillota</taxon>
        <taxon>Bacilli</taxon>
        <taxon>Bacillales</taxon>
        <taxon>Paenibacillaceae</taxon>
        <taxon>Paenibacillus</taxon>
    </lineage>
</organism>
<name>A0A2V5KFJ0_9BACL</name>
<evidence type="ECO:0000313" key="4">
    <source>
        <dbReference type="Proteomes" id="UP000247476"/>
    </source>
</evidence>
<evidence type="ECO:0000259" key="1">
    <source>
        <dbReference type="PROSITE" id="PS51831"/>
    </source>
</evidence>
<evidence type="ECO:0000313" key="3">
    <source>
        <dbReference type="EMBL" id="PYI52840.1"/>
    </source>
</evidence>
<dbReference type="SUPFAM" id="SSF109604">
    <property type="entry name" value="HD-domain/PDEase-like"/>
    <property type="match status" value="1"/>
</dbReference>
<accession>A0A2V5KFJ0</accession>
<dbReference type="CDD" id="cd00077">
    <property type="entry name" value="HDc"/>
    <property type="match status" value="1"/>
</dbReference>
<proteinExistence type="predicted"/>
<dbReference type="InterPro" id="IPR037522">
    <property type="entry name" value="HD_GYP_dom"/>
</dbReference>
<feature type="domain" description="HD" evidence="1">
    <location>
        <begin position="57"/>
        <end position="179"/>
    </location>
</feature>
<dbReference type="Proteomes" id="UP000247476">
    <property type="component" value="Unassembled WGS sequence"/>
</dbReference>
<dbReference type="AlphaFoldDB" id="A0A2V5KFJ0"/>
<dbReference type="PROSITE" id="PS51831">
    <property type="entry name" value="HD"/>
    <property type="match status" value="1"/>
</dbReference>
<dbReference type="Pfam" id="PF13487">
    <property type="entry name" value="HD_5"/>
    <property type="match status" value="1"/>
</dbReference>
<reference evidence="3 4" key="1">
    <citation type="submission" date="2018-05" db="EMBL/GenBank/DDBJ databases">
        <title>Paenibacillus flagellatus sp. nov., isolated from selenium mineral soil.</title>
        <authorList>
            <person name="Dai X."/>
        </authorList>
    </citation>
    <scope>NUCLEOTIDE SEQUENCE [LARGE SCALE GENOMIC DNA]</scope>
    <source>
        <strain evidence="3 4">DXL2</strain>
    </source>
</reference>
<dbReference type="EMBL" id="QJVJ01000008">
    <property type="protein sequence ID" value="PYI52840.1"/>
    <property type="molecule type" value="Genomic_DNA"/>
</dbReference>
<comment type="caution">
    <text evidence="3">The sequence shown here is derived from an EMBL/GenBank/DDBJ whole genome shotgun (WGS) entry which is preliminary data.</text>
</comment>
<dbReference type="PROSITE" id="PS51832">
    <property type="entry name" value="HD_GYP"/>
    <property type="match status" value="1"/>
</dbReference>
<dbReference type="SMART" id="SM00471">
    <property type="entry name" value="HDc"/>
    <property type="match status" value="1"/>
</dbReference>
<sequence>MKRHRERNPESTGRERARLSAKIGKDRPFAFCSVRRFAAEDSSSSLLRRMLRYHRQTYEHTIRVAGYAWELAAELGLPPAERDVVLRSALLHDIGKLEVPLAVLDKPGSLLPEEWDAMRSHCRRGDALIRLAESVGPVDSEMIVYHHENVDGSGYYGVPGAMLNVRVKLLRVVDSFDAMTVDRGYNRPRTREEALAELTRCRGRLYDPDVTDAFSRIVYRAG</sequence>
<dbReference type="InterPro" id="IPR052020">
    <property type="entry name" value="Cyclic_di-GMP/3'3'-cGAMP_PDE"/>
</dbReference>
<dbReference type="InterPro" id="IPR006674">
    <property type="entry name" value="HD_domain"/>
</dbReference>
<feature type="domain" description="HD-GYP" evidence="2">
    <location>
        <begin position="35"/>
        <end position="222"/>
    </location>
</feature>
<keyword evidence="4" id="KW-1185">Reference proteome</keyword>
<gene>
    <name evidence="3" type="ORF">DLM86_17675</name>
</gene>
<protein>
    <submittedName>
        <fullName evidence="3">Uncharacterized protein</fullName>
    </submittedName>
</protein>
<dbReference type="NCBIfam" id="TIGR00277">
    <property type="entry name" value="HDIG"/>
    <property type="match status" value="1"/>
</dbReference>